<dbReference type="AlphaFoldDB" id="A0A0U1MAN3"/>
<evidence type="ECO:0000313" key="1">
    <source>
        <dbReference type="EMBL" id="CRG92658.1"/>
    </source>
</evidence>
<accession>A0A0U1MAN3</accession>
<dbReference type="Proteomes" id="UP000054383">
    <property type="component" value="Unassembled WGS sequence"/>
</dbReference>
<dbReference type="EMBL" id="CVMT01000013">
    <property type="protein sequence ID" value="CRG92658.1"/>
    <property type="molecule type" value="Genomic_DNA"/>
</dbReference>
<proteinExistence type="predicted"/>
<organism evidence="1 2">
    <name type="scientific">Talaromyces islandicus</name>
    <name type="common">Penicillium islandicum</name>
    <dbReference type="NCBI Taxonomy" id="28573"/>
    <lineage>
        <taxon>Eukaryota</taxon>
        <taxon>Fungi</taxon>
        <taxon>Dikarya</taxon>
        <taxon>Ascomycota</taxon>
        <taxon>Pezizomycotina</taxon>
        <taxon>Eurotiomycetes</taxon>
        <taxon>Eurotiomycetidae</taxon>
        <taxon>Eurotiales</taxon>
        <taxon>Trichocomaceae</taxon>
        <taxon>Talaromyces</taxon>
        <taxon>Talaromyces sect. Islandici</taxon>
    </lineage>
</organism>
<dbReference type="OrthoDB" id="103349at2759"/>
<name>A0A0U1MAN3_TALIS</name>
<keyword evidence="2" id="KW-1185">Reference proteome</keyword>
<reference evidence="1 2" key="1">
    <citation type="submission" date="2015-04" db="EMBL/GenBank/DDBJ databases">
        <authorList>
            <person name="Syromyatnikov M.Y."/>
            <person name="Popov V.N."/>
        </authorList>
    </citation>
    <scope>NUCLEOTIDE SEQUENCE [LARGE SCALE GENOMIC DNA]</scope>
    <source>
        <strain evidence="1">WF-38-12</strain>
    </source>
</reference>
<sequence>MLPSQTARLSTSLDSSNVHVGEFEFPCGNVTDDRVCFHPSLPPSTLLSQRWDFPFTTEIYGSVSWEDIRNSSDNEIKAGDRKLNDYFSQPLEERYDLENDPNGA</sequence>
<protein>
    <submittedName>
        <fullName evidence="1">Uncharacterized protein</fullName>
    </submittedName>
</protein>
<dbReference type="STRING" id="28573.A0A0U1MAN3"/>
<gene>
    <name evidence="1" type="ORF">PISL3812_09721</name>
</gene>
<evidence type="ECO:0000313" key="2">
    <source>
        <dbReference type="Proteomes" id="UP000054383"/>
    </source>
</evidence>